<organism evidence="3 4">
    <name type="scientific">Prauserella cavernicola</name>
    <dbReference type="NCBI Taxonomy" id="2800127"/>
    <lineage>
        <taxon>Bacteria</taxon>
        <taxon>Bacillati</taxon>
        <taxon>Actinomycetota</taxon>
        <taxon>Actinomycetes</taxon>
        <taxon>Pseudonocardiales</taxon>
        <taxon>Pseudonocardiaceae</taxon>
        <taxon>Prauserella</taxon>
    </lineage>
</organism>
<keyword evidence="4" id="KW-1185">Reference proteome</keyword>
<comment type="caution">
    <text evidence="3">The sequence shown here is derived from an EMBL/GenBank/DDBJ whole genome shotgun (WGS) entry which is preliminary data.</text>
</comment>
<dbReference type="GO" id="GO:0008745">
    <property type="term" value="F:N-acetylmuramoyl-L-alanine amidase activity"/>
    <property type="evidence" value="ECO:0007669"/>
    <property type="project" value="InterPro"/>
</dbReference>
<evidence type="ECO:0000313" key="4">
    <source>
        <dbReference type="Proteomes" id="UP000635245"/>
    </source>
</evidence>
<dbReference type="CDD" id="cd06583">
    <property type="entry name" value="PGRP"/>
    <property type="match status" value="1"/>
</dbReference>
<dbReference type="SMART" id="SM00701">
    <property type="entry name" value="PGRP"/>
    <property type="match status" value="1"/>
</dbReference>
<evidence type="ECO:0000313" key="3">
    <source>
        <dbReference type="EMBL" id="MBK1785145.1"/>
    </source>
</evidence>
<dbReference type="GO" id="GO:0009253">
    <property type="term" value="P:peptidoglycan catabolic process"/>
    <property type="evidence" value="ECO:0007669"/>
    <property type="project" value="InterPro"/>
</dbReference>
<evidence type="ECO:0000256" key="1">
    <source>
        <dbReference type="ARBA" id="ARBA00007553"/>
    </source>
</evidence>
<dbReference type="EMBL" id="JAENJH010000002">
    <property type="protein sequence ID" value="MBK1785145.1"/>
    <property type="molecule type" value="Genomic_DNA"/>
</dbReference>
<dbReference type="PANTHER" id="PTHR11022">
    <property type="entry name" value="PEPTIDOGLYCAN RECOGNITION PROTEIN"/>
    <property type="match status" value="1"/>
</dbReference>
<feature type="domain" description="Peptidoglycan recognition protein family" evidence="2">
    <location>
        <begin position="1"/>
        <end position="152"/>
    </location>
</feature>
<dbReference type="InterPro" id="IPR015510">
    <property type="entry name" value="PGRP"/>
</dbReference>
<dbReference type="Gene3D" id="3.40.80.10">
    <property type="entry name" value="Peptidoglycan recognition protein-like"/>
    <property type="match status" value="1"/>
</dbReference>
<dbReference type="InterPro" id="IPR006619">
    <property type="entry name" value="PGRP_domain_met/bac"/>
</dbReference>
<reference evidence="3" key="1">
    <citation type="submission" date="2020-12" db="EMBL/GenBank/DDBJ databases">
        <title>Prauserella sp. ASG 168, a novel actinomycete isolated from cave rock.</title>
        <authorList>
            <person name="Suriyachadkun C."/>
        </authorList>
    </citation>
    <scope>NUCLEOTIDE SEQUENCE</scope>
    <source>
        <strain evidence="3">ASG 168</strain>
    </source>
</reference>
<gene>
    <name evidence="3" type="ORF">JHE00_12490</name>
</gene>
<dbReference type="SUPFAM" id="SSF55846">
    <property type="entry name" value="N-acetylmuramoyl-L-alanine amidase-like"/>
    <property type="match status" value="1"/>
</dbReference>
<proteinExistence type="inferred from homology"/>
<dbReference type="RefSeq" id="WP_200318052.1">
    <property type="nucleotide sequence ID" value="NZ_JAENJH010000002.1"/>
</dbReference>
<comment type="similarity">
    <text evidence="1">Belongs to the N-acetylmuramoyl-L-alanine amidase 2 family.</text>
</comment>
<dbReference type="InterPro" id="IPR036505">
    <property type="entry name" value="Amidase/PGRP_sf"/>
</dbReference>
<dbReference type="AlphaFoldDB" id="A0A934QRR3"/>
<dbReference type="PANTHER" id="PTHR11022:SF41">
    <property type="entry name" value="PEPTIDOGLYCAN-RECOGNITION PROTEIN LC-RELATED"/>
    <property type="match status" value="1"/>
</dbReference>
<accession>A0A934QRR3</accession>
<name>A0A934QRR3_9PSEU</name>
<protein>
    <submittedName>
        <fullName evidence="3">N-acetylmuramoyl-L-alanine amidase</fullName>
    </submittedName>
</protein>
<sequence>MNIIGRSKWGARHDNGFTDAPLPAQEVWLHHSVTIAPDLQWVDADRDGVDDDEERAMRTLEDIGQDRFNGGISYTFLVMPSGRIYEGHGVGRQGAHTGGRNDIARAICFVGNYETHRPTQAQLRAAAWLLQHGKARGWWKAARLNGGHQDLKPTACPGKHAYDAIDHINALAAGGPIQGEDDMPLTDADIKKLANSNVFQKALYNAVWHGADGAPLIKNRHPNLPNGWPEMFIGSLPDWVLRQQVAPMRGELAGITELVRQLAKDEAIDLAAVQAAAASGARAALEEGTVRVDVTVAGGDQQ</sequence>
<dbReference type="GO" id="GO:0008270">
    <property type="term" value="F:zinc ion binding"/>
    <property type="evidence" value="ECO:0007669"/>
    <property type="project" value="InterPro"/>
</dbReference>
<evidence type="ECO:0000259" key="2">
    <source>
        <dbReference type="SMART" id="SM00701"/>
    </source>
</evidence>
<dbReference type="Pfam" id="PF01510">
    <property type="entry name" value="Amidase_2"/>
    <property type="match status" value="1"/>
</dbReference>
<dbReference type="Proteomes" id="UP000635245">
    <property type="component" value="Unassembled WGS sequence"/>
</dbReference>
<dbReference type="InterPro" id="IPR002502">
    <property type="entry name" value="Amidase_domain"/>
</dbReference>